<organism evidence="1">
    <name type="scientific">Spodoptera frugiperda</name>
    <name type="common">Fall armyworm</name>
    <dbReference type="NCBI Taxonomy" id="7108"/>
    <lineage>
        <taxon>Eukaryota</taxon>
        <taxon>Metazoa</taxon>
        <taxon>Ecdysozoa</taxon>
        <taxon>Arthropoda</taxon>
        <taxon>Hexapoda</taxon>
        <taxon>Insecta</taxon>
        <taxon>Pterygota</taxon>
        <taxon>Neoptera</taxon>
        <taxon>Endopterygota</taxon>
        <taxon>Lepidoptera</taxon>
        <taxon>Glossata</taxon>
        <taxon>Ditrysia</taxon>
        <taxon>Noctuoidea</taxon>
        <taxon>Noctuidae</taxon>
        <taxon>Amphipyrinae</taxon>
        <taxon>Spodoptera</taxon>
    </lineage>
</organism>
<gene>
    <name evidence="1" type="ORF">SFRICE_009368</name>
</gene>
<sequence>MGGGDPIATYGEHLQTPCYYGEIFENRKKVSNTLLDPGIESKSPCSRSCYHSANEPQQSKIRSNFLNVNSL</sequence>
<accession>A0A2H1WZ11</accession>
<proteinExistence type="predicted"/>
<dbReference type="AlphaFoldDB" id="A0A2H1WZ11"/>
<name>A0A2H1WZ11_SPOFR</name>
<protein>
    <submittedName>
        <fullName evidence="1">SFRICE_009368</fullName>
    </submittedName>
</protein>
<reference evidence="1" key="1">
    <citation type="submission" date="2016-07" db="EMBL/GenBank/DDBJ databases">
        <authorList>
            <person name="Bretaudeau A."/>
        </authorList>
    </citation>
    <scope>NUCLEOTIDE SEQUENCE</scope>
    <source>
        <strain evidence="1">Rice</strain>
        <tissue evidence="1">Whole body</tissue>
    </source>
</reference>
<dbReference type="EMBL" id="ODYU01012136">
    <property type="protein sequence ID" value="SOQ58268.1"/>
    <property type="molecule type" value="Genomic_DNA"/>
</dbReference>
<evidence type="ECO:0000313" key="1">
    <source>
        <dbReference type="EMBL" id="SOQ58268.1"/>
    </source>
</evidence>